<dbReference type="AlphaFoldDB" id="A0AAN7Z114"/>
<dbReference type="FunFam" id="3.10.110.10:FF:000109">
    <property type="entry name" value="Ubiquitin-conjugating enzyme E2 J2-like"/>
    <property type="match status" value="1"/>
</dbReference>
<evidence type="ECO:0000256" key="1">
    <source>
        <dbReference type="SAM" id="Phobius"/>
    </source>
</evidence>
<dbReference type="SUPFAM" id="SSF54495">
    <property type="entry name" value="UBC-like"/>
    <property type="match status" value="1"/>
</dbReference>
<sequence>MSQQVCVNRLKKELLALSKNDDIKDIFIAKPSTSNILEWHFVIYGPPDTPYHGGYYHGMIIFPVEYPYKAPSILMITPSGRFNCNSRICTSMSDFHQDTWSPFWSNCTIILGLISFMTEDEVGFGSIVQSKETRKKLAAQSMAFNIKNPIFIKLFPELVSEYKKNGIYYSSSSSSSSSNISKRNTPTVTTTTLTKTLKDTSKKKEKQNNIIIFIIFIIISSLFYIYFK</sequence>
<name>A0AAN7Z114_9MYCE</name>
<evidence type="ECO:0000313" key="4">
    <source>
        <dbReference type="Proteomes" id="UP001344447"/>
    </source>
</evidence>
<dbReference type="InterPro" id="IPR000608">
    <property type="entry name" value="UBC"/>
</dbReference>
<organism evidence="3 4">
    <name type="scientific">Dictyostelium firmibasis</name>
    <dbReference type="NCBI Taxonomy" id="79012"/>
    <lineage>
        <taxon>Eukaryota</taxon>
        <taxon>Amoebozoa</taxon>
        <taxon>Evosea</taxon>
        <taxon>Eumycetozoa</taxon>
        <taxon>Dictyostelia</taxon>
        <taxon>Dictyosteliales</taxon>
        <taxon>Dictyosteliaceae</taxon>
        <taxon>Dictyostelium</taxon>
    </lineage>
</organism>
<comment type="caution">
    <text evidence="3">The sequence shown here is derived from an EMBL/GenBank/DDBJ whole genome shotgun (WGS) entry which is preliminary data.</text>
</comment>
<gene>
    <name evidence="3" type="ORF">RB653_000250</name>
</gene>
<dbReference type="InterPro" id="IPR016135">
    <property type="entry name" value="UBQ-conjugating_enzyme/RWD"/>
</dbReference>
<dbReference type="SMART" id="SM00212">
    <property type="entry name" value="UBCc"/>
    <property type="match status" value="1"/>
</dbReference>
<dbReference type="Pfam" id="PF00179">
    <property type="entry name" value="UQ_con"/>
    <property type="match status" value="1"/>
</dbReference>
<dbReference type="InterPro" id="IPR050113">
    <property type="entry name" value="Ub_conjugating_enzyme"/>
</dbReference>
<dbReference type="CDD" id="cd23799">
    <property type="entry name" value="UBCc_UBE2J"/>
    <property type="match status" value="1"/>
</dbReference>
<dbReference type="EMBL" id="JAVFKY010000002">
    <property type="protein sequence ID" value="KAK5580235.1"/>
    <property type="molecule type" value="Genomic_DNA"/>
</dbReference>
<keyword evidence="1" id="KW-0812">Transmembrane</keyword>
<dbReference type="PROSITE" id="PS50127">
    <property type="entry name" value="UBC_2"/>
    <property type="match status" value="1"/>
</dbReference>
<keyword evidence="1" id="KW-0472">Membrane</keyword>
<proteinExistence type="predicted"/>
<reference evidence="3 4" key="1">
    <citation type="submission" date="2023-11" db="EMBL/GenBank/DDBJ databases">
        <title>Dfirmibasis_genome.</title>
        <authorList>
            <person name="Edelbroek B."/>
            <person name="Kjellin J."/>
            <person name="Jerlstrom-Hultqvist J."/>
            <person name="Soderbom F."/>
        </authorList>
    </citation>
    <scope>NUCLEOTIDE SEQUENCE [LARGE SCALE GENOMIC DNA]</scope>
    <source>
        <strain evidence="3 4">TNS-C-14</strain>
    </source>
</reference>
<feature type="domain" description="UBC core" evidence="2">
    <location>
        <begin position="5"/>
        <end position="164"/>
    </location>
</feature>
<keyword evidence="1" id="KW-1133">Transmembrane helix</keyword>
<dbReference type="PANTHER" id="PTHR24067">
    <property type="entry name" value="UBIQUITIN-CONJUGATING ENZYME E2"/>
    <property type="match status" value="1"/>
</dbReference>
<accession>A0AAN7Z114</accession>
<dbReference type="Proteomes" id="UP001344447">
    <property type="component" value="Unassembled WGS sequence"/>
</dbReference>
<feature type="transmembrane region" description="Helical" evidence="1">
    <location>
        <begin position="210"/>
        <end position="227"/>
    </location>
</feature>
<evidence type="ECO:0000313" key="3">
    <source>
        <dbReference type="EMBL" id="KAK5580235.1"/>
    </source>
</evidence>
<evidence type="ECO:0000259" key="2">
    <source>
        <dbReference type="PROSITE" id="PS50127"/>
    </source>
</evidence>
<keyword evidence="4" id="KW-1185">Reference proteome</keyword>
<protein>
    <recommendedName>
        <fullName evidence="2">UBC core domain-containing protein</fullName>
    </recommendedName>
</protein>
<dbReference type="Gene3D" id="3.10.110.10">
    <property type="entry name" value="Ubiquitin Conjugating Enzyme"/>
    <property type="match status" value="1"/>
</dbReference>